<gene>
    <name evidence="1" type="primary">chrB</name>
    <name evidence="1" type="ORF">C7S16_5733</name>
</gene>
<comment type="caution">
    <text evidence="1">The sequence shown here is derived from an EMBL/GenBank/DDBJ whole genome shotgun (WGS) entry which is preliminary data.</text>
</comment>
<proteinExistence type="predicted"/>
<dbReference type="EMBL" id="QXCT01000001">
    <property type="protein sequence ID" value="MDW9253155.1"/>
    <property type="molecule type" value="Genomic_DNA"/>
</dbReference>
<reference evidence="1" key="1">
    <citation type="submission" date="2018-08" db="EMBL/GenBank/DDBJ databases">
        <title>Identification of Burkholderia cepacia strains that express a Burkholderia pseudomallei-like capsular polysaccharide.</title>
        <authorList>
            <person name="Burtnick M.N."/>
            <person name="Vongsouvath M."/>
            <person name="Newton P."/>
            <person name="Wuthiekanun V."/>
            <person name="Limmathurotsakul D."/>
            <person name="Brett P.J."/>
            <person name="Chantratita N."/>
            <person name="Dance D.A."/>
        </authorList>
    </citation>
    <scope>NUCLEOTIDE SEQUENCE</scope>
    <source>
        <strain evidence="1">SBXCC001</strain>
    </source>
</reference>
<name>A0AAW9CR62_BURTH</name>
<sequence>MGKQVDAVAQHGAALCLERAPEPHAGRRVFRRKGQNEERPSRYALHVANATHWLQYLQVDLLGRARPSFGGLRRRSGTAAICRSDGRVGGRSAGRGGGRIGASDIASGFGMAAYARVHPPCARTPVCARPATVGDPREHSTDGASNAMQGPWLPHAAARRRVADHASVAARPRTEALASRRAFPCTIGPR</sequence>
<dbReference type="AlphaFoldDB" id="A0AAW9CR62"/>
<evidence type="ECO:0000313" key="1">
    <source>
        <dbReference type="EMBL" id="MDW9253155.1"/>
    </source>
</evidence>
<dbReference type="Proteomes" id="UP001272137">
    <property type="component" value="Unassembled WGS sequence"/>
</dbReference>
<organism evidence="1 2">
    <name type="scientific">Burkholderia thailandensis</name>
    <dbReference type="NCBI Taxonomy" id="57975"/>
    <lineage>
        <taxon>Bacteria</taxon>
        <taxon>Pseudomonadati</taxon>
        <taxon>Pseudomonadota</taxon>
        <taxon>Betaproteobacteria</taxon>
        <taxon>Burkholderiales</taxon>
        <taxon>Burkholderiaceae</taxon>
        <taxon>Burkholderia</taxon>
        <taxon>pseudomallei group</taxon>
    </lineage>
</organism>
<accession>A0AAW9CR62</accession>
<protein>
    <submittedName>
        <fullName evidence="1">Chromate resistance B domain protein</fullName>
    </submittedName>
</protein>
<evidence type="ECO:0000313" key="2">
    <source>
        <dbReference type="Proteomes" id="UP001272137"/>
    </source>
</evidence>